<dbReference type="PANTHER" id="PTHR23101:SF25">
    <property type="entry name" value="GTPASE-ACTIVATING PROTEIN AND VPS9 DOMAIN-CONTAINING PROTEIN 1"/>
    <property type="match status" value="1"/>
</dbReference>
<dbReference type="GO" id="GO:0030139">
    <property type="term" value="C:endocytic vesicle"/>
    <property type="evidence" value="ECO:0007669"/>
    <property type="project" value="TreeGrafter"/>
</dbReference>
<feature type="region of interest" description="Disordered" evidence="1">
    <location>
        <begin position="54"/>
        <end position="87"/>
    </location>
</feature>
<dbReference type="InParanoid" id="K3XCG4"/>
<dbReference type="InterPro" id="IPR036871">
    <property type="entry name" value="PX_dom_sf"/>
</dbReference>
<dbReference type="GO" id="GO:0035091">
    <property type="term" value="F:phosphatidylinositol binding"/>
    <property type="evidence" value="ECO:0007669"/>
    <property type="project" value="InterPro"/>
</dbReference>
<reference evidence="4" key="2">
    <citation type="submission" date="2010-04" db="EMBL/GenBank/DDBJ databases">
        <authorList>
            <person name="Buell R."/>
            <person name="Hamilton J."/>
            <person name="Hostetler J."/>
        </authorList>
    </citation>
    <scope>NUCLEOTIDE SEQUENCE [LARGE SCALE GENOMIC DNA]</scope>
    <source>
        <strain evidence="4">DAOM:BR144</strain>
    </source>
</reference>
<dbReference type="InterPro" id="IPR037191">
    <property type="entry name" value="VPS9_dom_sf"/>
</dbReference>
<evidence type="ECO:0000259" key="2">
    <source>
        <dbReference type="PROSITE" id="PS51205"/>
    </source>
</evidence>
<dbReference type="OMA" id="RVMCDPQ"/>
<dbReference type="eggNOG" id="ENOG502RCQU">
    <property type="taxonomic scope" value="Eukaryota"/>
</dbReference>
<dbReference type="Gene3D" id="3.30.1520.10">
    <property type="entry name" value="Phox-like domain"/>
    <property type="match status" value="1"/>
</dbReference>
<dbReference type="VEuPathDB" id="FungiDB:PYU1_G014882"/>
<name>K3XCG4_GLOUD</name>
<dbReference type="GO" id="GO:0005085">
    <property type="term" value="F:guanyl-nucleotide exchange factor activity"/>
    <property type="evidence" value="ECO:0007669"/>
    <property type="project" value="InterPro"/>
</dbReference>
<dbReference type="Pfam" id="PF02204">
    <property type="entry name" value="VPS9"/>
    <property type="match status" value="1"/>
</dbReference>
<dbReference type="SUPFAM" id="SSF64268">
    <property type="entry name" value="PX domain"/>
    <property type="match status" value="1"/>
</dbReference>
<dbReference type="Gene3D" id="1.20.1050.80">
    <property type="entry name" value="VPS9 domain"/>
    <property type="match status" value="1"/>
</dbReference>
<keyword evidence="4" id="KW-1185">Reference proteome</keyword>
<dbReference type="EnsemblProtists" id="PYU1_T014913">
    <property type="protein sequence ID" value="PYU1_T014913"/>
    <property type="gene ID" value="PYU1_G014882"/>
</dbReference>
<sequence length="635" mass="72387">MGSGDDDSALAMGLRASLLLNDDDYEEHALDVAALDRLMDGECIVDQLDYPHKKRKVSTGSALDGGDNGDGDDDGKCGRDNEELDAEPECEMDDALRAEEDAFGYADEGDDDDGADALIAELGDGTWHVDDDESDQVAKALLAVNSQEKRLLRADSCCSMFSMSGREVVEEQDATTSDSKATTSTCKCSRLTDDEPFLQNNASKEYLDLHIRYQIHVRVVEVDIVDNHTRFILRVEDAETKRKWEIKKSSSEMIEFYRQIKKIGAENAPVKKDLWGTFRSLRKFHLPKKMFHFRGALLHQRKVVFDSFLRQTAALVSPAPLGPRRRRAVLLLQEFCGVHRHCEVYDRSVCNCFHFKNQVNATQLITEIFASAGHAVFKECEAFVAALTRSSHETRRSKLTPRKARAILKAISRKMTELKKMMFEDEILRRELRATRSEHSEEDHEEFVEEIRHAVCAYVEKHVMVPLEDHVYESLHTIYSDEDELRLKNKLRVMQTKDQSYFGIPQHMISPNDWEDARRELRRIDEYSLPLDKLKCIVRSASAVFRSCIMDAGSSSLTSVEQFGPSITTDEFIAINLFVVVTSNMPKLLVTKELLQLMCDYHDATGEIGYYLTNFEAAIDLIERHHNPMRPMFDS</sequence>
<dbReference type="InterPro" id="IPR045046">
    <property type="entry name" value="Vps9-like"/>
</dbReference>
<feature type="domain" description="VPS9" evidence="2">
    <location>
        <begin position="481"/>
        <end position="631"/>
    </location>
</feature>
<dbReference type="AlphaFoldDB" id="K3XCG4"/>
<dbReference type="GO" id="GO:0005829">
    <property type="term" value="C:cytosol"/>
    <property type="evidence" value="ECO:0007669"/>
    <property type="project" value="TreeGrafter"/>
</dbReference>
<dbReference type="GO" id="GO:0031267">
    <property type="term" value="F:small GTPase binding"/>
    <property type="evidence" value="ECO:0007669"/>
    <property type="project" value="TreeGrafter"/>
</dbReference>
<dbReference type="InterPro" id="IPR003123">
    <property type="entry name" value="VPS9"/>
</dbReference>
<dbReference type="SUPFAM" id="SSF109993">
    <property type="entry name" value="VPS9 domain"/>
    <property type="match status" value="1"/>
</dbReference>
<proteinExistence type="predicted"/>
<dbReference type="EMBL" id="ADOS01001357">
    <property type="status" value="NOT_ANNOTATED_CDS"/>
    <property type="molecule type" value="Genomic_DNA"/>
</dbReference>
<dbReference type="PROSITE" id="PS51205">
    <property type="entry name" value="VPS9"/>
    <property type="match status" value="1"/>
</dbReference>
<evidence type="ECO:0000313" key="3">
    <source>
        <dbReference type="EnsemblProtists" id="PYU1_T014913"/>
    </source>
</evidence>
<reference evidence="4" key="1">
    <citation type="journal article" date="2010" name="Genome Biol.">
        <title>Genome sequence of the necrotrophic plant pathogen Pythium ultimum reveals original pathogenicity mechanisms and effector repertoire.</title>
        <authorList>
            <person name="Levesque C.A."/>
            <person name="Brouwer H."/>
            <person name="Cano L."/>
            <person name="Hamilton J.P."/>
            <person name="Holt C."/>
            <person name="Huitema E."/>
            <person name="Raffaele S."/>
            <person name="Robideau G.P."/>
            <person name="Thines M."/>
            <person name="Win J."/>
            <person name="Zerillo M.M."/>
            <person name="Beakes G.W."/>
            <person name="Boore J.L."/>
            <person name="Busam D."/>
            <person name="Dumas B."/>
            <person name="Ferriera S."/>
            <person name="Fuerstenberg S.I."/>
            <person name="Gachon C.M."/>
            <person name="Gaulin E."/>
            <person name="Govers F."/>
            <person name="Grenville-Briggs L."/>
            <person name="Horner N."/>
            <person name="Hostetler J."/>
            <person name="Jiang R.H."/>
            <person name="Johnson J."/>
            <person name="Krajaejun T."/>
            <person name="Lin H."/>
            <person name="Meijer H.J."/>
            <person name="Moore B."/>
            <person name="Morris P."/>
            <person name="Phuntmart V."/>
            <person name="Puiu D."/>
            <person name="Shetty J."/>
            <person name="Stajich J.E."/>
            <person name="Tripathy S."/>
            <person name="Wawra S."/>
            <person name="van West P."/>
            <person name="Whitty B.R."/>
            <person name="Coutinho P.M."/>
            <person name="Henrissat B."/>
            <person name="Martin F."/>
            <person name="Thomas P.D."/>
            <person name="Tyler B.M."/>
            <person name="De Vries R.P."/>
            <person name="Kamoun S."/>
            <person name="Yandell M."/>
            <person name="Tisserat N."/>
            <person name="Buell C.R."/>
        </authorList>
    </citation>
    <scope>NUCLEOTIDE SEQUENCE</scope>
    <source>
        <strain evidence="4">DAOM:BR144</strain>
    </source>
</reference>
<accession>K3XCG4</accession>
<reference evidence="3" key="3">
    <citation type="submission" date="2015-02" db="UniProtKB">
        <authorList>
            <consortium name="EnsemblProtists"/>
        </authorList>
    </citation>
    <scope>IDENTIFICATION</scope>
    <source>
        <strain evidence="3">DAOM BR144</strain>
    </source>
</reference>
<dbReference type="PANTHER" id="PTHR23101">
    <property type="entry name" value="RAB GDP/GTP EXCHANGE FACTOR"/>
    <property type="match status" value="1"/>
</dbReference>
<evidence type="ECO:0000313" key="4">
    <source>
        <dbReference type="Proteomes" id="UP000019132"/>
    </source>
</evidence>
<dbReference type="GO" id="GO:0016192">
    <property type="term" value="P:vesicle-mediated transport"/>
    <property type="evidence" value="ECO:0007669"/>
    <property type="project" value="InterPro"/>
</dbReference>
<dbReference type="STRING" id="431595.K3XCG4"/>
<dbReference type="HOGENOM" id="CLU_031256_0_0_1"/>
<dbReference type="Proteomes" id="UP000019132">
    <property type="component" value="Unassembled WGS sequence"/>
</dbReference>
<protein>
    <recommendedName>
        <fullName evidence="2">VPS9 domain-containing protein</fullName>
    </recommendedName>
</protein>
<organism evidence="3 4">
    <name type="scientific">Globisporangium ultimum (strain ATCC 200006 / CBS 805.95 / DAOM BR144)</name>
    <name type="common">Pythium ultimum</name>
    <dbReference type="NCBI Taxonomy" id="431595"/>
    <lineage>
        <taxon>Eukaryota</taxon>
        <taxon>Sar</taxon>
        <taxon>Stramenopiles</taxon>
        <taxon>Oomycota</taxon>
        <taxon>Peronosporomycetes</taxon>
        <taxon>Pythiales</taxon>
        <taxon>Pythiaceae</taxon>
        <taxon>Globisporangium</taxon>
    </lineage>
</organism>
<evidence type="ECO:0000256" key="1">
    <source>
        <dbReference type="SAM" id="MobiDB-lite"/>
    </source>
</evidence>